<keyword evidence="3 4" id="KW-0271">Exosome</keyword>
<comment type="similarity">
    <text evidence="4">Belongs to the RNase PH family. Rrp42 subfamily.</text>
</comment>
<dbReference type="GO" id="GO:0016075">
    <property type="term" value="P:rRNA catabolic process"/>
    <property type="evidence" value="ECO:0007669"/>
    <property type="project" value="TreeGrafter"/>
</dbReference>
<feature type="domain" description="Exoribonuclease phosphorolytic" evidence="5">
    <location>
        <begin position="36"/>
        <end position="171"/>
    </location>
</feature>
<dbReference type="GO" id="GO:0035925">
    <property type="term" value="F:mRNA 3'-UTR AU-rich region binding"/>
    <property type="evidence" value="ECO:0007669"/>
    <property type="project" value="TreeGrafter"/>
</dbReference>
<dbReference type="GO" id="GO:0000177">
    <property type="term" value="C:cytoplasmic exosome (RNase complex)"/>
    <property type="evidence" value="ECO:0007669"/>
    <property type="project" value="TreeGrafter"/>
</dbReference>
<dbReference type="CDD" id="cd11365">
    <property type="entry name" value="RNase_PH_archRRP42"/>
    <property type="match status" value="1"/>
</dbReference>
<gene>
    <name evidence="4" type="primary">rrp42</name>
    <name evidence="8" type="ORF">ENT92_01230</name>
    <name evidence="7" type="ORF">ENU14_01320</name>
</gene>
<dbReference type="PANTHER" id="PTHR11097">
    <property type="entry name" value="EXOSOME COMPLEX EXONUCLEASE RIBOSOMAL RNA PROCESSING PROTEIN"/>
    <property type="match status" value="1"/>
</dbReference>
<dbReference type="NCBIfam" id="NF003282">
    <property type="entry name" value="PRK04282.1-1"/>
    <property type="match status" value="1"/>
</dbReference>
<dbReference type="InterPro" id="IPR020869">
    <property type="entry name" value="Rrp42_archaea"/>
</dbReference>
<accession>A0A7C4D9E5</accession>
<evidence type="ECO:0000259" key="5">
    <source>
        <dbReference type="Pfam" id="PF01138"/>
    </source>
</evidence>
<evidence type="ECO:0000256" key="2">
    <source>
        <dbReference type="ARBA" id="ARBA00022490"/>
    </source>
</evidence>
<dbReference type="InterPro" id="IPR050590">
    <property type="entry name" value="Exosome_comp_Rrp42_subfam"/>
</dbReference>
<name>A0A7C4D9E5_STAMA</name>
<dbReference type="AlphaFoldDB" id="A0A7C4D9E5"/>
<dbReference type="EMBL" id="DTBJ01000013">
    <property type="protein sequence ID" value="HGM58218.1"/>
    <property type="molecule type" value="Genomic_DNA"/>
</dbReference>
<dbReference type="SUPFAM" id="SSF55666">
    <property type="entry name" value="Ribonuclease PH domain 2-like"/>
    <property type="match status" value="1"/>
</dbReference>
<evidence type="ECO:0000256" key="1">
    <source>
        <dbReference type="ARBA" id="ARBA00004496"/>
    </source>
</evidence>
<sequence>MSITPFKQPIIPQARKETIQKLLKKGERIDGRRLDEYRKINIVLNPITKSEGSAIVSIGNTVVMTGVKLEIGTPYPDAPDEGVLQVHAEFVPLASPTFEPGPPDENAIEAARVIDRSLRESEAIKLDELVIIPGKVVWIVFNDLYLLDHDGNIIDAGMLSSILALNLTKIPDVVIEGERVIVNRENKSKQLPINLNVLSTTIGVYEDYLIVDPSLDEELILDSTLIVAVDEKGRVVGLQKTGSRSISRRLLEQAIELAIKKSIELHDLVKKILNNQQEYIKPYLSIDSFWERR</sequence>
<dbReference type="FunFam" id="3.30.230.70:FF:000017">
    <property type="entry name" value="Exosome complex component Rrp42"/>
    <property type="match status" value="1"/>
</dbReference>
<dbReference type="EMBL" id="DTAN01000049">
    <property type="protein sequence ID" value="HGU64826.1"/>
    <property type="molecule type" value="Genomic_DNA"/>
</dbReference>
<evidence type="ECO:0000256" key="3">
    <source>
        <dbReference type="ARBA" id="ARBA00022835"/>
    </source>
</evidence>
<dbReference type="HAMAP" id="MF_00622">
    <property type="entry name" value="Exosome_Rrp42"/>
    <property type="match status" value="1"/>
</dbReference>
<dbReference type="InterPro" id="IPR027408">
    <property type="entry name" value="PNPase/RNase_PH_dom_sf"/>
</dbReference>
<proteinExistence type="inferred from homology"/>
<dbReference type="InterPro" id="IPR036345">
    <property type="entry name" value="ExoRNase_PH_dom2_sf"/>
</dbReference>
<comment type="caution">
    <text evidence="7">The sequence shown here is derived from an EMBL/GenBank/DDBJ whole genome shotgun (WGS) entry which is preliminary data.</text>
</comment>
<evidence type="ECO:0000313" key="8">
    <source>
        <dbReference type="EMBL" id="HGU64826.1"/>
    </source>
</evidence>
<dbReference type="InterPro" id="IPR020568">
    <property type="entry name" value="Ribosomal_Su5_D2-typ_SF"/>
</dbReference>
<dbReference type="Pfam" id="PF03725">
    <property type="entry name" value="RNase_PH_C"/>
    <property type="match status" value="1"/>
</dbReference>
<dbReference type="Gene3D" id="3.30.230.70">
    <property type="entry name" value="GHMP Kinase, N-terminal domain"/>
    <property type="match status" value="1"/>
</dbReference>
<evidence type="ECO:0000256" key="4">
    <source>
        <dbReference type="HAMAP-Rule" id="MF_00622"/>
    </source>
</evidence>
<reference evidence="7" key="1">
    <citation type="journal article" date="2020" name="mSystems">
        <title>Genome- and Community-Level Interaction Insights into Carbon Utilization and Element Cycling Functions of Hydrothermarchaeota in Hydrothermal Sediment.</title>
        <authorList>
            <person name="Zhou Z."/>
            <person name="Liu Y."/>
            <person name="Xu W."/>
            <person name="Pan J."/>
            <person name="Luo Z.H."/>
            <person name="Li M."/>
        </authorList>
    </citation>
    <scope>NUCLEOTIDE SEQUENCE [LARGE SCALE GENOMIC DNA]</scope>
    <source>
        <strain evidence="8">SpSt-622</strain>
        <strain evidence="7">SpSt-642</strain>
    </source>
</reference>
<comment type="function">
    <text evidence="4">Non-catalytic component of the exosome, which is a complex involved in RNA degradation. Contributes to the structuring of the Rrp41 active site.</text>
</comment>
<dbReference type="Pfam" id="PF01138">
    <property type="entry name" value="RNase_PH"/>
    <property type="match status" value="1"/>
</dbReference>
<comment type="subcellular location">
    <subcellularLocation>
        <location evidence="1 4">Cytoplasm</location>
    </subcellularLocation>
</comment>
<dbReference type="InterPro" id="IPR001247">
    <property type="entry name" value="ExoRNase_PH_dom1"/>
</dbReference>
<feature type="domain" description="Exoribonuclease phosphorolytic" evidence="6">
    <location>
        <begin position="197"/>
        <end position="260"/>
    </location>
</feature>
<organism evidence="7">
    <name type="scientific">Staphylothermus marinus</name>
    <dbReference type="NCBI Taxonomy" id="2280"/>
    <lineage>
        <taxon>Archaea</taxon>
        <taxon>Thermoproteota</taxon>
        <taxon>Thermoprotei</taxon>
        <taxon>Desulfurococcales</taxon>
        <taxon>Desulfurococcaceae</taxon>
        <taxon>Staphylothermus</taxon>
    </lineage>
</organism>
<dbReference type="SUPFAM" id="SSF54211">
    <property type="entry name" value="Ribosomal protein S5 domain 2-like"/>
    <property type="match status" value="1"/>
</dbReference>
<dbReference type="PANTHER" id="PTHR11097:SF8">
    <property type="entry name" value="EXOSOME COMPLEX COMPONENT RRP42"/>
    <property type="match status" value="1"/>
</dbReference>
<keyword evidence="2 4" id="KW-0963">Cytoplasm</keyword>
<evidence type="ECO:0000313" key="7">
    <source>
        <dbReference type="EMBL" id="HGM58218.1"/>
    </source>
</evidence>
<protein>
    <recommendedName>
        <fullName evidence="4">Exosome complex component Rrp42</fullName>
    </recommendedName>
</protein>
<dbReference type="InterPro" id="IPR015847">
    <property type="entry name" value="ExoRNase_PH_dom2"/>
</dbReference>
<evidence type="ECO:0000259" key="6">
    <source>
        <dbReference type="Pfam" id="PF03725"/>
    </source>
</evidence>
<comment type="subunit">
    <text evidence="4">Component of the archaeal exosome complex. Forms a hexameric ring-like arrangement composed of 3 Rrp41-Rrp42 heterodimers. The hexameric ring associates with a trimer of Rrp4 and/or Csl4 subunits.</text>
</comment>